<dbReference type="AlphaFoldDB" id="A0A7C4ELM8"/>
<evidence type="ECO:0000259" key="2">
    <source>
        <dbReference type="SMART" id="SM00471"/>
    </source>
</evidence>
<dbReference type="InterPro" id="IPR006674">
    <property type="entry name" value="HD_domain"/>
</dbReference>
<proteinExistence type="predicted"/>
<dbReference type="Gene3D" id="1.10.3210.10">
    <property type="entry name" value="Hypothetical protein af1432"/>
    <property type="match status" value="1"/>
</dbReference>
<evidence type="ECO:0000313" key="3">
    <source>
        <dbReference type="EMBL" id="HGG92174.1"/>
    </source>
</evidence>
<dbReference type="CDD" id="cd04492">
    <property type="entry name" value="YhaM_OBF_like"/>
    <property type="match status" value="1"/>
</dbReference>
<dbReference type="SUPFAM" id="SSF109604">
    <property type="entry name" value="HD-domain/PDEase-like"/>
    <property type="match status" value="1"/>
</dbReference>
<name>A0A7C4ELM8_9BACT</name>
<dbReference type="PANTHER" id="PTHR37294:SF1">
    <property type="entry name" value="3'-5' EXORIBONUCLEASE YHAM"/>
    <property type="match status" value="1"/>
</dbReference>
<dbReference type="Pfam" id="PF01966">
    <property type="entry name" value="HD"/>
    <property type="match status" value="1"/>
</dbReference>
<dbReference type="InterPro" id="IPR004365">
    <property type="entry name" value="NA-bd_OB_tRNA"/>
</dbReference>
<protein>
    <submittedName>
        <fullName evidence="3">HD domain-containing protein</fullName>
    </submittedName>
</protein>
<evidence type="ECO:0000256" key="1">
    <source>
        <dbReference type="ARBA" id="ARBA00022801"/>
    </source>
</evidence>
<dbReference type="PANTHER" id="PTHR37294">
    <property type="entry name" value="3'-5' EXORIBONUCLEASE YHAM"/>
    <property type="match status" value="1"/>
</dbReference>
<sequence length="343" mass="37814">MTDKRIFVRDLSVGDQVRETFLLAQASKGQARNGPFWSLKLQDASGVIEAKLWSPGAQAFDDLQAGQFAIASGTVNTYRDQPQLNLDSLIPLGPAPEGVDFGHFLPESAEKPEALYAQLEELLSLNIGHAPWRRFCRKVLSDPEIRDKLIAAPGAKAMHHAYRGGLVEHTLAVCRVVLSLCKLYPVLDRDTLLAAAAFHDMGKAWELTSGLTREYTDEGQMLGHIVLSLTLLEPFFKKAKDLDPGLALHFKHMLVSHHGELAFGSPKTPMTPEAMILHFADNIDAKVHQFQAAVDDPEKIGVTPFVRALDRYVYNPVRVKPENGAPRKTIEKGPAQCSLPLKA</sequence>
<dbReference type="CDD" id="cd00077">
    <property type="entry name" value="HDc"/>
    <property type="match status" value="1"/>
</dbReference>
<accession>A0A7C4ELM8</accession>
<dbReference type="InterPro" id="IPR003607">
    <property type="entry name" value="HD/PDEase_dom"/>
</dbReference>
<feature type="domain" description="HD/PDEase" evidence="2">
    <location>
        <begin position="162"/>
        <end position="295"/>
    </location>
</feature>
<organism evidence="3">
    <name type="scientific">Fundidesulfovibrio putealis</name>
    <dbReference type="NCBI Taxonomy" id="270496"/>
    <lineage>
        <taxon>Bacteria</taxon>
        <taxon>Pseudomonadati</taxon>
        <taxon>Thermodesulfobacteriota</taxon>
        <taxon>Desulfovibrionia</taxon>
        <taxon>Desulfovibrionales</taxon>
        <taxon>Desulfovibrionaceae</taxon>
        <taxon>Fundidesulfovibrio</taxon>
    </lineage>
</organism>
<gene>
    <name evidence="3" type="ORF">ENR59_04400</name>
</gene>
<dbReference type="GO" id="GO:0016787">
    <property type="term" value="F:hydrolase activity"/>
    <property type="evidence" value="ECO:0007669"/>
    <property type="project" value="UniProtKB-KW"/>
</dbReference>
<dbReference type="Pfam" id="PF01336">
    <property type="entry name" value="tRNA_anti-codon"/>
    <property type="match status" value="1"/>
</dbReference>
<dbReference type="EMBL" id="DSRP01000305">
    <property type="protein sequence ID" value="HGG92174.1"/>
    <property type="molecule type" value="Genomic_DNA"/>
</dbReference>
<reference evidence="3" key="1">
    <citation type="journal article" date="2020" name="mSystems">
        <title>Genome- and Community-Level Interaction Insights into Carbon Utilization and Element Cycling Functions of Hydrothermarchaeota in Hydrothermal Sediment.</title>
        <authorList>
            <person name="Zhou Z."/>
            <person name="Liu Y."/>
            <person name="Xu W."/>
            <person name="Pan J."/>
            <person name="Luo Z.H."/>
            <person name="Li M."/>
        </authorList>
    </citation>
    <scope>NUCLEOTIDE SEQUENCE [LARGE SCALE GENOMIC DNA]</scope>
    <source>
        <strain evidence="3">SpSt-413</strain>
    </source>
</reference>
<comment type="caution">
    <text evidence="3">The sequence shown here is derived from an EMBL/GenBank/DDBJ whole genome shotgun (WGS) entry which is preliminary data.</text>
</comment>
<dbReference type="InterPro" id="IPR050798">
    <property type="entry name" value="YhaM_exoribonuc/phosphodiest"/>
</dbReference>
<dbReference type="GO" id="GO:0003676">
    <property type="term" value="F:nucleic acid binding"/>
    <property type="evidence" value="ECO:0007669"/>
    <property type="project" value="InterPro"/>
</dbReference>
<dbReference type="GO" id="GO:0031125">
    <property type="term" value="P:rRNA 3'-end processing"/>
    <property type="evidence" value="ECO:0007669"/>
    <property type="project" value="TreeGrafter"/>
</dbReference>
<dbReference type="SMART" id="SM00471">
    <property type="entry name" value="HDc"/>
    <property type="match status" value="1"/>
</dbReference>
<keyword evidence="1" id="KW-0378">Hydrolase</keyword>